<proteinExistence type="predicted"/>
<reference evidence="1 2" key="1">
    <citation type="submission" date="2023-07" db="EMBL/GenBank/DDBJ databases">
        <title>Sorghum-associated microbial communities from plants grown in Nebraska, USA.</title>
        <authorList>
            <person name="Schachtman D."/>
        </authorList>
    </citation>
    <scope>NUCLEOTIDE SEQUENCE [LARGE SCALE GENOMIC DNA]</scope>
    <source>
        <strain evidence="1 2">BE190</strain>
    </source>
</reference>
<dbReference type="Proteomes" id="UP001253595">
    <property type="component" value="Unassembled WGS sequence"/>
</dbReference>
<dbReference type="PANTHER" id="PTHR36922">
    <property type="entry name" value="BLL2446 PROTEIN"/>
    <property type="match status" value="1"/>
</dbReference>
<organism evidence="1 2">
    <name type="scientific">Cellvibrio fibrivorans</name>
    <dbReference type="NCBI Taxonomy" id="126350"/>
    <lineage>
        <taxon>Bacteria</taxon>
        <taxon>Pseudomonadati</taxon>
        <taxon>Pseudomonadota</taxon>
        <taxon>Gammaproteobacteria</taxon>
        <taxon>Cellvibrionales</taxon>
        <taxon>Cellvibrionaceae</taxon>
        <taxon>Cellvibrio</taxon>
    </lineage>
</organism>
<dbReference type="Gene3D" id="1.20.120.450">
    <property type="entry name" value="dinb family like domain"/>
    <property type="match status" value="1"/>
</dbReference>
<comment type="caution">
    <text evidence="1">The sequence shown here is derived from an EMBL/GenBank/DDBJ whole genome shotgun (WGS) entry which is preliminary data.</text>
</comment>
<evidence type="ECO:0008006" key="3">
    <source>
        <dbReference type="Google" id="ProtNLM"/>
    </source>
</evidence>
<protein>
    <recommendedName>
        <fullName evidence="3">DUF1993 domain-containing protein</fullName>
    </recommendedName>
</protein>
<dbReference type="InterPro" id="IPR018531">
    <property type="entry name" value="DUF1993"/>
</dbReference>
<dbReference type="SUPFAM" id="SSF109854">
    <property type="entry name" value="DinB/YfiT-like putative metalloenzymes"/>
    <property type="match status" value="1"/>
</dbReference>
<evidence type="ECO:0000313" key="2">
    <source>
        <dbReference type="Proteomes" id="UP001253595"/>
    </source>
</evidence>
<dbReference type="RefSeq" id="WP_310067984.1">
    <property type="nucleotide sequence ID" value="NZ_JAVDVX010000001.1"/>
</dbReference>
<accession>A0ABU1UT90</accession>
<dbReference type="PANTHER" id="PTHR36922:SF1">
    <property type="entry name" value="DUF1993 DOMAIN-CONTAINING PROTEIN"/>
    <property type="match status" value="1"/>
</dbReference>
<gene>
    <name evidence="1" type="ORF">J2X05_000399</name>
</gene>
<keyword evidence="2" id="KW-1185">Reference proteome</keyword>
<name>A0ABU1UT90_9GAMM</name>
<dbReference type="EMBL" id="JAVDVX010000001">
    <property type="protein sequence ID" value="MDR7088396.1"/>
    <property type="molecule type" value="Genomic_DNA"/>
</dbReference>
<dbReference type="InterPro" id="IPR034660">
    <property type="entry name" value="DinB/YfiT-like"/>
</dbReference>
<sequence>MQKNPTGIFIHYLHQLKVIVEKIALHQQQNPTLLHSSLHSDMLPLLAQIRTAANFSLRTCCPLAKRERISFDNQQENYAGLQQQLDETITYLQAIPAAELHQPPAHIQDKAGFTELDLAADEYVNFYALPNFFFHLCMVYSIARHAGVPLSKGDFDGYHQYPTGFSFV</sequence>
<evidence type="ECO:0000313" key="1">
    <source>
        <dbReference type="EMBL" id="MDR7088396.1"/>
    </source>
</evidence>
<dbReference type="Pfam" id="PF09351">
    <property type="entry name" value="DUF1993"/>
    <property type="match status" value="1"/>
</dbReference>